<dbReference type="Pfam" id="PF06925">
    <property type="entry name" value="MGDG_synth"/>
    <property type="match status" value="1"/>
</dbReference>
<dbReference type="Gene3D" id="3.40.50.2000">
    <property type="entry name" value="Glycogen Phosphorylase B"/>
    <property type="match status" value="1"/>
</dbReference>
<sequence>MLILTSDTGLGHRSAANAIAHAMEELHPFEVNSTIVNPVFDQPSPAFLRKTQKDYDKNVTKNQDFYRFSYEISDSRWAASMVESTMVLALYRGLSHIFADIKPDVILNTNLLFNAPMGSVLRACHSDIPFYTVVTDMGDVHSIWFNSQPDGFFVASEDVKAKGETCCIPSEKIKITGIPVDPSFDAARHNQKLERQALGMDSTLPTFLFVGSPRIFGITEYLKELEKASFPFQVVVIAGGNEALFNEVSGRKWNFPIHVRDFVRDMPTWMACADVLVTKAGGLIISEGLAAGLPIILIDHLPGQEDGNVRFVLDNQAGFCINSKDQFLPIIQSWLADDRNLLRQVSSNAVRIGHPHAALDIAETLWQASLQKTPVLEPVL</sequence>
<dbReference type="GO" id="GO:0016758">
    <property type="term" value="F:hexosyltransferase activity"/>
    <property type="evidence" value="ECO:0007669"/>
    <property type="project" value="InterPro"/>
</dbReference>
<gene>
    <name evidence="7" type="ORF">ADM99_14840</name>
</gene>
<dbReference type="InterPro" id="IPR009695">
    <property type="entry name" value="Diacylglyc_glucosyltr_N"/>
</dbReference>
<accession>A0A0P6WV05</accession>
<name>A0A0P6WV05_9CHLR</name>
<dbReference type="STRING" id="229920.ADM99_14840"/>
<evidence type="ECO:0000256" key="4">
    <source>
        <dbReference type="ARBA" id="ARBA00022679"/>
    </source>
</evidence>
<evidence type="ECO:0000256" key="2">
    <source>
        <dbReference type="ARBA" id="ARBA00006962"/>
    </source>
</evidence>
<feature type="domain" description="Glycosyl transferase family 28 C-terminal" evidence="5">
    <location>
        <begin position="220"/>
        <end position="324"/>
    </location>
</feature>
<dbReference type="GO" id="GO:0016020">
    <property type="term" value="C:membrane"/>
    <property type="evidence" value="ECO:0007669"/>
    <property type="project" value="UniProtKB-SubCell"/>
</dbReference>
<dbReference type="SUPFAM" id="SSF53756">
    <property type="entry name" value="UDP-Glycosyltransferase/glycogen phosphorylase"/>
    <property type="match status" value="1"/>
</dbReference>
<keyword evidence="3" id="KW-0328">Glycosyltransferase</keyword>
<comment type="similarity">
    <text evidence="2">Belongs to the glycosyltransferase 28 family.</text>
</comment>
<keyword evidence="4" id="KW-0808">Transferase</keyword>
<dbReference type="Proteomes" id="UP000050430">
    <property type="component" value="Unassembled WGS sequence"/>
</dbReference>
<comment type="subcellular location">
    <subcellularLocation>
        <location evidence="1">Membrane</location>
    </subcellularLocation>
</comment>
<protein>
    <recommendedName>
        <fullName evidence="9">Galactosyldiacylglycerol synthase</fullName>
    </recommendedName>
</protein>
<keyword evidence="8" id="KW-1185">Reference proteome</keyword>
<evidence type="ECO:0000256" key="3">
    <source>
        <dbReference type="ARBA" id="ARBA00022676"/>
    </source>
</evidence>
<dbReference type="AlphaFoldDB" id="A0A0P6WV05"/>
<dbReference type="PANTHER" id="PTHR43025">
    <property type="entry name" value="MONOGALACTOSYLDIACYLGLYCEROL SYNTHASE"/>
    <property type="match status" value="1"/>
</dbReference>
<reference evidence="7 8" key="1">
    <citation type="submission" date="2015-07" db="EMBL/GenBank/DDBJ databases">
        <title>Genome sequence of Leptolinea tardivitalis DSM 16556.</title>
        <authorList>
            <person name="Hemp J."/>
            <person name="Ward L.M."/>
            <person name="Pace L.A."/>
            <person name="Fischer W.W."/>
        </authorList>
    </citation>
    <scope>NUCLEOTIDE SEQUENCE [LARGE SCALE GENOMIC DNA]</scope>
    <source>
        <strain evidence="7 8">YMTK-2</strain>
    </source>
</reference>
<evidence type="ECO:0000256" key="1">
    <source>
        <dbReference type="ARBA" id="ARBA00004370"/>
    </source>
</evidence>
<evidence type="ECO:0000259" key="5">
    <source>
        <dbReference type="Pfam" id="PF04101"/>
    </source>
</evidence>
<comment type="caution">
    <text evidence="7">The sequence shown here is derived from an EMBL/GenBank/DDBJ whole genome shotgun (WGS) entry which is preliminary data.</text>
</comment>
<evidence type="ECO:0000313" key="7">
    <source>
        <dbReference type="EMBL" id="KPL70422.1"/>
    </source>
</evidence>
<dbReference type="InterPro" id="IPR007235">
    <property type="entry name" value="Glyco_trans_28_C"/>
</dbReference>
<feature type="domain" description="Diacylglycerol glucosyltransferase N-terminal" evidence="6">
    <location>
        <begin position="12"/>
        <end position="180"/>
    </location>
</feature>
<dbReference type="GO" id="GO:0009247">
    <property type="term" value="P:glycolipid biosynthetic process"/>
    <property type="evidence" value="ECO:0007669"/>
    <property type="project" value="InterPro"/>
</dbReference>
<evidence type="ECO:0000259" key="6">
    <source>
        <dbReference type="Pfam" id="PF06925"/>
    </source>
</evidence>
<dbReference type="InterPro" id="IPR050519">
    <property type="entry name" value="Glycosyltransf_28_UgtP"/>
</dbReference>
<organism evidence="7 8">
    <name type="scientific">Leptolinea tardivitalis</name>
    <dbReference type="NCBI Taxonomy" id="229920"/>
    <lineage>
        <taxon>Bacteria</taxon>
        <taxon>Bacillati</taxon>
        <taxon>Chloroflexota</taxon>
        <taxon>Anaerolineae</taxon>
        <taxon>Anaerolineales</taxon>
        <taxon>Anaerolineaceae</taxon>
        <taxon>Leptolinea</taxon>
    </lineage>
</organism>
<evidence type="ECO:0008006" key="9">
    <source>
        <dbReference type="Google" id="ProtNLM"/>
    </source>
</evidence>
<dbReference type="PANTHER" id="PTHR43025:SF3">
    <property type="entry name" value="MONOGALACTOSYLDIACYLGLYCEROL SYNTHASE 1, CHLOROPLASTIC"/>
    <property type="match status" value="1"/>
</dbReference>
<proteinExistence type="inferred from homology"/>
<dbReference type="EMBL" id="LGCK01000014">
    <property type="protein sequence ID" value="KPL70422.1"/>
    <property type="molecule type" value="Genomic_DNA"/>
</dbReference>
<dbReference type="Pfam" id="PF04101">
    <property type="entry name" value="Glyco_tran_28_C"/>
    <property type="match status" value="1"/>
</dbReference>
<evidence type="ECO:0000313" key="8">
    <source>
        <dbReference type="Proteomes" id="UP000050430"/>
    </source>
</evidence>